<evidence type="ECO:0000256" key="10">
    <source>
        <dbReference type="SAM" id="Phobius"/>
    </source>
</evidence>
<evidence type="ECO:0000256" key="8">
    <source>
        <dbReference type="PIRSR" id="PIRSR602640-2"/>
    </source>
</evidence>
<dbReference type="GO" id="GO:0046872">
    <property type="term" value="F:metal ion binding"/>
    <property type="evidence" value="ECO:0007669"/>
    <property type="project" value="UniProtKB-KW"/>
</dbReference>
<keyword evidence="1 6" id="KW-0479">Metal-binding</keyword>
<evidence type="ECO:0000313" key="11">
    <source>
        <dbReference type="EMBL" id="CAJ0567408.1"/>
    </source>
</evidence>
<evidence type="ECO:0000256" key="9">
    <source>
        <dbReference type="PIRSR" id="PIRSR602640-3"/>
    </source>
</evidence>
<feature type="disulfide bond" description="In form B" evidence="9">
    <location>
        <begin position="404"/>
        <end position="724"/>
    </location>
</feature>
<dbReference type="Gene3D" id="3.40.50.300">
    <property type="entry name" value="P-loop containing nucleotide triphosphate hydrolases"/>
    <property type="match status" value="1"/>
</dbReference>
<feature type="active site" description="Proton acceptor" evidence="7">
    <location>
        <position position="472"/>
    </location>
</feature>
<evidence type="ECO:0000256" key="7">
    <source>
        <dbReference type="PIRSR" id="PIRSR602640-1"/>
    </source>
</evidence>
<keyword evidence="12" id="KW-1185">Reference proteome</keyword>
<dbReference type="GO" id="GO:0005834">
    <property type="term" value="C:heterotrimeric G-protein complex"/>
    <property type="evidence" value="ECO:0007669"/>
    <property type="project" value="TreeGrafter"/>
</dbReference>
<dbReference type="EMBL" id="CATQJA010001488">
    <property type="protein sequence ID" value="CAJ0567408.1"/>
    <property type="molecule type" value="Genomic_DNA"/>
</dbReference>
<accession>A0AA36CFF5</accession>
<feature type="binding site" evidence="5">
    <location>
        <begin position="196"/>
        <end position="200"/>
    </location>
    <ligand>
        <name>GTP</name>
        <dbReference type="ChEBI" id="CHEBI:37565"/>
    </ligand>
</feature>
<dbReference type="GO" id="GO:0005737">
    <property type="term" value="C:cytoplasm"/>
    <property type="evidence" value="ECO:0007669"/>
    <property type="project" value="TreeGrafter"/>
</dbReference>
<dbReference type="Pfam" id="PF00503">
    <property type="entry name" value="G-alpha"/>
    <property type="match status" value="1"/>
</dbReference>
<dbReference type="PRINTS" id="PR00318">
    <property type="entry name" value="GPROTEINA"/>
</dbReference>
<reference evidence="11" key="1">
    <citation type="submission" date="2023-06" db="EMBL/GenBank/DDBJ databases">
        <authorList>
            <person name="Delattre M."/>
        </authorList>
    </citation>
    <scope>NUCLEOTIDE SEQUENCE</scope>
    <source>
        <strain evidence="11">AF72</strain>
    </source>
</reference>
<keyword evidence="10" id="KW-1133">Transmembrane helix</keyword>
<comment type="caution">
    <text evidence="11">The sequence shown here is derived from an EMBL/GenBank/DDBJ whole genome shotgun (WGS) entry which is preliminary data.</text>
</comment>
<keyword evidence="10" id="KW-0812">Transmembrane</keyword>
<keyword evidence="2 5" id="KW-0547">Nucleotide-binding</keyword>
<dbReference type="PANTHER" id="PTHR10218:SF302">
    <property type="entry name" value="GUANINE NUCLEOTIDE-BINDING PROTEIN ALPHA-5 SUBUNIT"/>
    <property type="match status" value="1"/>
</dbReference>
<dbReference type="InterPro" id="IPR001019">
    <property type="entry name" value="Gprotein_alpha_su"/>
</dbReference>
<evidence type="ECO:0000256" key="5">
    <source>
        <dbReference type="PIRSR" id="PIRSR601019-1"/>
    </source>
</evidence>
<dbReference type="SUPFAM" id="SSF47895">
    <property type="entry name" value="Transducin (alpha subunit), insertion domain"/>
    <property type="match status" value="1"/>
</dbReference>
<dbReference type="Proteomes" id="UP001177023">
    <property type="component" value="Unassembled WGS sequence"/>
</dbReference>
<dbReference type="GO" id="GO:0005525">
    <property type="term" value="F:GTP binding"/>
    <property type="evidence" value="ECO:0007669"/>
    <property type="project" value="UniProtKB-KW"/>
</dbReference>
<dbReference type="InterPro" id="IPR011042">
    <property type="entry name" value="6-blade_b-propeller_TolB-like"/>
</dbReference>
<dbReference type="GO" id="GO:0007188">
    <property type="term" value="P:adenylate cyclase-modulating G protein-coupled receptor signaling pathway"/>
    <property type="evidence" value="ECO:0007669"/>
    <property type="project" value="TreeGrafter"/>
</dbReference>
<dbReference type="Pfam" id="PF01731">
    <property type="entry name" value="Arylesterase"/>
    <property type="match status" value="1"/>
</dbReference>
<dbReference type="SMART" id="SM00275">
    <property type="entry name" value="G_alpha"/>
    <property type="match status" value="1"/>
</dbReference>
<dbReference type="GO" id="GO:0004064">
    <property type="term" value="F:arylesterase activity"/>
    <property type="evidence" value="ECO:0007669"/>
    <property type="project" value="InterPro"/>
</dbReference>
<dbReference type="Gene3D" id="1.10.400.10">
    <property type="entry name" value="GI Alpha 1, domain 2-like"/>
    <property type="match status" value="1"/>
</dbReference>
<feature type="binding site" evidence="6">
    <location>
        <position position="45"/>
    </location>
    <ligand>
        <name>Mg(2+)</name>
        <dbReference type="ChEBI" id="CHEBI:18420"/>
    </ligand>
</feature>
<feature type="binding site" evidence="6">
    <location>
        <position position="177"/>
    </location>
    <ligand>
        <name>Mg(2+)</name>
        <dbReference type="ChEBI" id="CHEBI:18420"/>
    </ligand>
</feature>
<sequence>MGCNICRPGKSASNLEIDKQLKSDKLLQAKTIKILLLGTADSGKSTIVKQMKYMYIAKTDPNDLHLYTIQVLQNLRIIFHELAKAILDLYRPSQGSKDILDRFATMEPQDSEVNWADEREQMEEFSKLTDVTDFMEKHKFYRTLPDNASYFWNRVPEILKPDFVASDQDTVHLRIPTYGIHEIKFKFKHGTIRLIDVGGQRAERRKWIHCFEGVTAVMFVASMASYDQLLDESPDTNRMAEALKLFYEVFRNRWLAASGFLLFLNKFDLFDGKIAFSPISAFYPEYTGGRNVHKAADFIHDLFTDKLAKDDMERRGFHAHFTSAVDPENIGFVFNGSVDIIMNTFKIHVTFFFINCLIPGRFKLKMVHFFVKYTLIGVALAFLGQFIWMLDLNKRVYPHRPGTCQTVQGIEKGSEHLEYIPSENIVLISSGLQMMTDIPDRPGKIFLYDFSEKANKAYPLAIDRELHDFHPHGMSHFIENGKIYLYAVTHTMARNGFKHSIELFEFNKKGKSLHHIKSYQHEALFRPNGVFAVGMDKFFVTNDGRAQKGYMNLIEVMLNIPTGSVIYYENGKVHAIVSYDLTPNGLWVDLKNKILYYSSHLGEFVKAIKLNDDLKSQKEYLGKAALLSGVDNLFLDQEGYLWTAGNPVFHRVFDASKCFTRELRAGEFPPSQVLRIKFSDDFRTHEVIEPYTDDGEQITCSAGAIHNGKGQMLIGSVGTTLLHCTYTPESIKL</sequence>
<dbReference type="Gene3D" id="2.120.10.30">
    <property type="entry name" value="TolB, C-terminal domain"/>
    <property type="match status" value="1"/>
</dbReference>
<evidence type="ECO:0000256" key="4">
    <source>
        <dbReference type="ARBA" id="ARBA00023224"/>
    </source>
</evidence>
<dbReference type="GO" id="GO:0001664">
    <property type="term" value="F:G protein-coupled receptor binding"/>
    <property type="evidence" value="ECO:0007669"/>
    <property type="project" value="TreeGrafter"/>
</dbReference>
<dbReference type="InterPro" id="IPR011025">
    <property type="entry name" value="GproteinA_insert"/>
</dbReference>
<proteinExistence type="predicted"/>
<keyword evidence="4" id="KW-0807">Transducer</keyword>
<dbReference type="SUPFAM" id="SSF63829">
    <property type="entry name" value="Calcium-dependent phosphotriesterase"/>
    <property type="match status" value="1"/>
</dbReference>
<gene>
    <name evidence="11" type="ORF">MSPICULIGERA_LOCUS5961</name>
</gene>
<organism evidence="11 12">
    <name type="scientific">Mesorhabditis spiculigera</name>
    <dbReference type="NCBI Taxonomy" id="96644"/>
    <lineage>
        <taxon>Eukaryota</taxon>
        <taxon>Metazoa</taxon>
        <taxon>Ecdysozoa</taxon>
        <taxon>Nematoda</taxon>
        <taxon>Chromadorea</taxon>
        <taxon>Rhabditida</taxon>
        <taxon>Rhabditina</taxon>
        <taxon>Rhabditomorpha</taxon>
        <taxon>Rhabditoidea</taxon>
        <taxon>Rhabditidae</taxon>
        <taxon>Mesorhabditinae</taxon>
        <taxon>Mesorhabditis</taxon>
    </lineage>
</organism>
<keyword evidence="10" id="KW-0472">Membrane</keyword>
<keyword evidence="3 5" id="KW-0342">GTP-binding</keyword>
<dbReference type="FunFam" id="3.40.50.300:FF:000720">
    <property type="entry name" value="Guanine nucleotide-binding protein G(k) subunit alpha"/>
    <property type="match status" value="1"/>
</dbReference>
<dbReference type="GO" id="GO:0031683">
    <property type="term" value="F:G-protein beta/gamma-subunit complex binding"/>
    <property type="evidence" value="ECO:0007669"/>
    <property type="project" value="InterPro"/>
</dbReference>
<feature type="binding site" evidence="5">
    <location>
        <position position="324"/>
    </location>
    <ligand>
        <name>GTP</name>
        <dbReference type="ChEBI" id="CHEBI:37565"/>
    </ligand>
</feature>
<feature type="binding site" evidence="8">
    <location>
        <position position="584"/>
    </location>
    <ligand>
        <name>Ca(2+)</name>
        <dbReference type="ChEBI" id="CHEBI:29108"/>
        <label>1</label>
        <note>catalytic</note>
    </ligand>
</feature>
<dbReference type="PROSITE" id="PS51882">
    <property type="entry name" value="G_ALPHA"/>
    <property type="match status" value="1"/>
</dbReference>
<dbReference type="GO" id="GO:0003924">
    <property type="term" value="F:GTPase activity"/>
    <property type="evidence" value="ECO:0007669"/>
    <property type="project" value="InterPro"/>
</dbReference>
<feature type="binding site" evidence="8">
    <location>
        <position position="631"/>
    </location>
    <ligand>
        <name>Ca(2+)</name>
        <dbReference type="ChEBI" id="CHEBI:29108"/>
        <label>1</label>
        <note>catalytic</note>
    </ligand>
</feature>
<protein>
    <submittedName>
        <fullName evidence="11">Uncharacterized protein</fullName>
    </submittedName>
</protein>
<dbReference type="PANTHER" id="PTHR10218">
    <property type="entry name" value="GTP-BINDING PROTEIN ALPHA SUBUNIT"/>
    <property type="match status" value="1"/>
</dbReference>
<feature type="binding site" evidence="8">
    <location>
        <position position="632"/>
    </location>
    <ligand>
        <name>Ca(2+)</name>
        <dbReference type="ChEBI" id="CHEBI:29108"/>
        <label>1</label>
        <note>catalytic</note>
    </ligand>
</feature>
<feature type="binding site" evidence="8">
    <location>
        <position position="528"/>
    </location>
    <ligand>
        <name>Ca(2+)</name>
        <dbReference type="ChEBI" id="CHEBI:29108"/>
        <label>1</label>
        <note>catalytic</note>
    </ligand>
</feature>
<dbReference type="AlphaFoldDB" id="A0AA36CFF5"/>
<feature type="transmembrane region" description="Helical" evidence="10">
    <location>
        <begin position="340"/>
        <end position="358"/>
    </location>
</feature>
<keyword evidence="9" id="KW-1015">Disulfide bond</keyword>
<keyword evidence="8" id="KW-0106">Calcium</keyword>
<evidence type="ECO:0000256" key="1">
    <source>
        <dbReference type="ARBA" id="ARBA00022723"/>
    </source>
</evidence>
<name>A0AA36CFF5_9BILA</name>
<evidence type="ECO:0000256" key="6">
    <source>
        <dbReference type="PIRSR" id="PIRSR601019-2"/>
    </source>
</evidence>
<feature type="binding site" evidence="8">
    <location>
        <position position="415"/>
    </location>
    <ligand>
        <name>Ca(2+)</name>
        <dbReference type="ChEBI" id="CHEBI:29108"/>
        <label>1</label>
        <note>catalytic</note>
    </ligand>
</feature>
<feature type="non-terminal residue" evidence="11">
    <location>
        <position position="1"/>
    </location>
</feature>
<dbReference type="CDD" id="cd00066">
    <property type="entry name" value="G-alpha"/>
    <property type="match status" value="1"/>
</dbReference>
<evidence type="ECO:0000256" key="3">
    <source>
        <dbReference type="ARBA" id="ARBA00023134"/>
    </source>
</evidence>
<dbReference type="InterPro" id="IPR002640">
    <property type="entry name" value="Arylesterase"/>
</dbReference>
<feature type="transmembrane region" description="Helical" evidence="10">
    <location>
        <begin position="370"/>
        <end position="390"/>
    </location>
</feature>
<comment type="cofactor">
    <cofactor evidence="8">
        <name>Ca(2+)</name>
        <dbReference type="ChEBI" id="CHEBI:29108"/>
    </cofactor>
    <text evidence="8">Binds 2 calcium ions per subunit.</text>
</comment>
<evidence type="ECO:0000313" key="12">
    <source>
        <dbReference type="Proteomes" id="UP001177023"/>
    </source>
</evidence>
<dbReference type="InterPro" id="IPR027417">
    <property type="entry name" value="P-loop_NTPase"/>
</dbReference>
<feature type="binding site" evidence="5">
    <location>
        <begin position="265"/>
        <end position="268"/>
    </location>
    <ligand>
        <name>GTP</name>
        <dbReference type="ChEBI" id="CHEBI:37565"/>
    </ligand>
</feature>
<dbReference type="SUPFAM" id="SSF52540">
    <property type="entry name" value="P-loop containing nucleoside triphosphate hydrolases"/>
    <property type="match status" value="1"/>
</dbReference>
<keyword evidence="6" id="KW-0460">Magnesium</keyword>
<evidence type="ECO:0000256" key="2">
    <source>
        <dbReference type="ARBA" id="ARBA00022741"/>
    </source>
</evidence>